<reference evidence="5 6" key="2">
    <citation type="submission" date="2018-10" db="EMBL/GenBank/DDBJ databases">
        <authorList>
            <consortium name="Pathogen Informatics"/>
        </authorList>
    </citation>
    <scope>NUCLEOTIDE SEQUENCE [LARGE SCALE GENOMIC DNA]</scope>
</reference>
<dbReference type="PANTHER" id="PTHR13847">
    <property type="entry name" value="SARCOSINE DEHYDROGENASE-RELATED"/>
    <property type="match status" value="1"/>
</dbReference>
<dbReference type="InterPro" id="IPR006076">
    <property type="entry name" value="FAD-dep_OxRdtase"/>
</dbReference>
<evidence type="ECO:0000256" key="2">
    <source>
        <dbReference type="ARBA" id="ARBA00039785"/>
    </source>
</evidence>
<proteinExistence type="predicted"/>
<dbReference type="OrthoDB" id="424974at2759"/>
<dbReference type="Gene3D" id="3.50.50.60">
    <property type="entry name" value="FAD/NAD(P)-binding domain"/>
    <property type="match status" value="1"/>
</dbReference>
<protein>
    <recommendedName>
        <fullName evidence="2">FAD-dependent oxidoreductase domain-containing protein 1</fullName>
    </recommendedName>
</protein>
<dbReference type="PANTHER" id="PTHR13847:SF287">
    <property type="entry name" value="FAD-DEPENDENT OXIDOREDUCTASE DOMAIN-CONTAINING PROTEIN 1"/>
    <property type="match status" value="1"/>
</dbReference>
<dbReference type="AlphaFoldDB" id="A0A0N4UZ19"/>
<dbReference type="STRING" id="51028.A0A0N4UZ19"/>
<keyword evidence="6" id="KW-1185">Reference proteome</keyword>
<dbReference type="GO" id="GO:0032981">
    <property type="term" value="P:mitochondrial respiratory chain complex I assembly"/>
    <property type="evidence" value="ECO:0007669"/>
    <property type="project" value="TreeGrafter"/>
</dbReference>
<evidence type="ECO:0000313" key="6">
    <source>
        <dbReference type="Proteomes" id="UP000274131"/>
    </source>
</evidence>
<feature type="domain" description="FAD dependent oxidoreductase" evidence="4">
    <location>
        <begin position="103"/>
        <end position="498"/>
    </location>
</feature>
<sequence>MERVLFPSTSLTTVCRGLIHKSWKSAAFHTSTVNRWQDFENERHYEPGEDVMKRVWHGLTYDIRRWKRRYNEARYDAFRRRYIIAHMKKSVIDNELFPFRTEVLIIGGGLTGSSVAYWIKQCYRDEDFKVTVIENNDKFAQSSTMLSCGGISQQYSTPEHVEMSLFTTEFLRHTGEHLRILDNDPPDVSFFPMGYMHLAQTEEDVEKMRESWKLQIEKGARVALLNKDELKQRFPSLNIDTFMYYRLENEGCIDSWQLLSAIREKNLTLGVQYVKGEVEGFMFRRDGSDVHGYEAEDVADEVAMSSRKLIGAYVRPQMTDASPRPIRFHFVVNAAGPWARSIAEMADIGIGKGVLSIPIPVASRKRTAYVIHAPDAPSLGMPAFVDPSGVFCLQEEAGNIFICGKTPKTLEEDRKIDHSNLNVDYDYFYNEVWPVLVKRVPTFKNIHIKNAWARYEDVNLYDNAPVIGDHLLYKNYLIACGFGERGIQHSLAAARGISEKVYEGAFLSINLGKFDMRRFVSGRKIDEIY</sequence>
<dbReference type="EMBL" id="UXUI01007402">
    <property type="protein sequence ID" value="VDD87417.1"/>
    <property type="molecule type" value="Genomic_DNA"/>
</dbReference>
<comment type="function">
    <text evidence="3">Required for the assembly of the mitochondrial membrane respiratory chain NADH dehydrogenase (Complex I). Involved in mid-late stages of complex I assembly.</text>
</comment>
<dbReference type="InterPro" id="IPR036188">
    <property type="entry name" value="FAD/NAD-bd_sf"/>
</dbReference>
<evidence type="ECO:0000313" key="5">
    <source>
        <dbReference type="EMBL" id="VDD87417.1"/>
    </source>
</evidence>
<dbReference type="GO" id="GO:0016491">
    <property type="term" value="F:oxidoreductase activity"/>
    <property type="evidence" value="ECO:0007669"/>
    <property type="project" value="UniProtKB-KW"/>
</dbReference>
<evidence type="ECO:0000256" key="3">
    <source>
        <dbReference type="ARBA" id="ARBA00046185"/>
    </source>
</evidence>
<dbReference type="Proteomes" id="UP000274131">
    <property type="component" value="Unassembled WGS sequence"/>
</dbReference>
<organism evidence="7">
    <name type="scientific">Enterobius vermicularis</name>
    <name type="common">Human pinworm</name>
    <dbReference type="NCBI Taxonomy" id="51028"/>
    <lineage>
        <taxon>Eukaryota</taxon>
        <taxon>Metazoa</taxon>
        <taxon>Ecdysozoa</taxon>
        <taxon>Nematoda</taxon>
        <taxon>Chromadorea</taxon>
        <taxon>Rhabditida</taxon>
        <taxon>Spirurina</taxon>
        <taxon>Oxyuridomorpha</taxon>
        <taxon>Oxyuroidea</taxon>
        <taxon>Oxyuridae</taxon>
        <taxon>Enterobius</taxon>
    </lineage>
</organism>
<dbReference type="SUPFAM" id="SSF51905">
    <property type="entry name" value="FAD/NAD(P)-binding domain"/>
    <property type="match status" value="1"/>
</dbReference>
<dbReference type="Pfam" id="PF01266">
    <property type="entry name" value="DAO"/>
    <property type="match status" value="1"/>
</dbReference>
<dbReference type="GO" id="GO:0005739">
    <property type="term" value="C:mitochondrion"/>
    <property type="evidence" value="ECO:0007669"/>
    <property type="project" value="GOC"/>
</dbReference>
<reference evidence="7" key="1">
    <citation type="submission" date="2017-02" db="UniProtKB">
        <authorList>
            <consortium name="WormBaseParasite"/>
        </authorList>
    </citation>
    <scope>IDENTIFICATION</scope>
</reference>
<evidence type="ECO:0000313" key="7">
    <source>
        <dbReference type="WBParaSite" id="EVEC_0000285201-mRNA-1"/>
    </source>
</evidence>
<dbReference type="Gene3D" id="3.30.9.10">
    <property type="entry name" value="D-Amino Acid Oxidase, subunit A, domain 2"/>
    <property type="match status" value="1"/>
</dbReference>
<dbReference type="WBParaSite" id="EVEC_0000285201-mRNA-1">
    <property type="protein sequence ID" value="EVEC_0000285201-mRNA-1"/>
    <property type="gene ID" value="EVEC_0000285201"/>
</dbReference>
<accession>A0A0N4UZ19</accession>
<gene>
    <name evidence="5" type="ORF">EVEC_LOCUS2560</name>
</gene>
<evidence type="ECO:0000256" key="1">
    <source>
        <dbReference type="ARBA" id="ARBA00023002"/>
    </source>
</evidence>
<keyword evidence="1" id="KW-0560">Oxidoreductase</keyword>
<name>A0A0N4UZ19_ENTVE</name>
<evidence type="ECO:0000259" key="4">
    <source>
        <dbReference type="Pfam" id="PF01266"/>
    </source>
</evidence>